<evidence type="ECO:0000256" key="1">
    <source>
        <dbReference type="SAM" id="MobiDB-lite"/>
    </source>
</evidence>
<reference evidence="2" key="2">
    <citation type="submission" date="2020-09" db="EMBL/GenBank/DDBJ databases">
        <authorList>
            <person name="Sun Q."/>
            <person name="Zhou Y."/>
        </authorList>
    </citation>
    <scope>NUCLEOTIDE SEQUENCE</scope>
    <source>
        <strain evidence="2">CGMCC 1.15448</strain>
    </source>
</reference>
<dbReference type="Proteomes" id="UP000607559">
    <property type="component" value="Unassembled WGS sequence"/>
</dbReference>
<dbReference type="RefSeq" id="WP_188931682.1">
    <property type="nucleotide sequence ID" value="NZ_BMJC01000002.1"/>
</dbReference>
<evidence type="ECO:0000313" key="3">
    <source>
        <dbReference type="Proteomes" id="UP000607559"/>
    </source>
</evidence>
<dbReference type="AlphaFoldDB" id="A0A8J2UCR9"/>
<name>A0A8J2UCR9_9BACT</name>
<reference evidence="2" key="1">
    <citation type="journal article" date="2014" name="Int. J. Syst. Evol. Microbiol.">
        <title>Complete genome sequence of Corynebacterium casei LMG S-19264T (=DSM 44701T), isolated from a smear-ripened cheese.</title>
        <authorList>
            <consortium name="US DOE Joint Genome Institute (JGI-PGF)"/>
            <person name="Walter F."/>
            <person name="Albersmeier A."/>
            <person name="Kalinowski J."/>
            <person name="Ruckert C."/>
        </authorList>
    </citation>
    <scope>NUCLEOTIDE SEQUENCE</scope>
    <source>
        <strain evidence="2">CGMCC 1.15448</strain>
    </source>
</reference>
<protein>
    <submittedName>
        <fullName evidence="2">Uncharacterized protein</fullName>
    </submittedName>
</protein>
<feature type="compositionally biased region" description="Basic and acidic residues" evidence="1">
    <location>
        <begin position="111"/>
        <end position="125"/>
    </location>
</feature>
<accession>A0A8J2UCR9</accession>
<keyword evidence="3" id="KW-1185">Reference proteome</keyword>
<dbReference type="EMBL" id="BMJC01000002">
    <property type="protein sequence ID" value="GGA99324.1"/>
    <property type="molecule type" value="Genomic_DNA"/>
</dbReference>
<evidence type="ECO:0000313" key="2">
    <source>
        <dbReference type="EMBL" id="GGA99324.1"/>
    </source>
</evidence>
<feature type="region of interest" description="Disordered" evidence="1">
    <location>
        <begin position="105"/>
        <end position="125"/>
    </location>
</feature>
<organism evidence="2 3">
    <name type="scientific">Puia dinghuensis</name>
    <dbReference type="NCBI Taxonomy" id="1792502"/>
    <lineage>
        <taxon>Bacteria</taxon>
        <taxon>Pseudomonadati</taxon>
        <taxon>Bacteroidota</taxon>
        <taxon>Chitinophagia</taxon>
        <taxon>Chitinophagales</taxon>
        <taxon>Chitinophagaceae</taxon>
        <taxon>Puia</taxon>
    </lineage>
</organism>
<dbReference type="Gene3D" id="1.10.1740.10">
    <property type="match status" value="1"/>
</dbReference>
<gene>
    <name evidence="2" type="ORF">GCM10011511_23290</name>
</gene>
<comment type="caution">
    <text evidence="2">The sequence shown here is derived from an EMBL/GenBank/DDBJ whole genome shotgun (WGS) entry which is preliminary data.</text>
</comment>
<sequence length="125" mass="14319">MSDESTDQLLLFGQFIDLYYPSIFSAISKLTGLTDEKELELITVNVFDELWKNRDILLKEVRPPAFVYRILIRQVFAHLQKLGYEDRIMALQNTVLIDPSFYALGSGSLSNDDRPPVDPDKPLDP</sequence>
<proteinExistence type="predicted"/>